<organism evidence="1 2">
    <name type="scientific">Citrullus colocynthis</name>
    <name type="common">colocynth</name>
    <dbReference type="NCBI Taxonomy" id="252529"/>
    <lineage>
        <taxon>Eukaryota</taxon>
        <taxon>Viridiplantae</taxon>
        <taxon>Streptophyta</taxon>
        <taxon>Embryophyta</taxon>
        <taxon>Tracheophyta</taxon>
        <taxon>Spermatophyta</taxon>
        <taxon>Magnoliopsida</taxon>
        <taxon>eudicotyledons</taxon>
        <taxon>Gunneridae</taxon>
        <taxon>Pentapetalae</taxon>
        <taxon>rosids</taxon>
        <taxon>fabids</taxon>
        <taxon>Cucurbitales</taxon>
        <taxon>Cucurbitaceae</taxon>
        <taxon>Benincaseae</taxon>
        <taxon>Citrullus</taxon>
    </lineage>
</organism>
<reference evidence="1 2" key="1">
    <citation type="submission" date="2024-03" db="EMBL/GenBank/DDBJ databases">
        <authorList>
            <person name="Gkanogiannis A."/>
            <person name="Becerra Lopez-Lavalle L."/>
        </authorList>
    </citation>
    <scope>NUCLEOTIDE SEQUENCE [LARGE SCALE GENOMIC DNA]</scope>
</reference>
<protein>
    <submittedName>
        <fullName evidence="1">Uncharacterized protein</fullName>
    </submittedName>
</protein>
<name>A0ABP0YMR3_9ROSI</name>
<keyword evidence="2" id="KW-1185">Reference proteome</keyword>
<sequence>MARNLAGSCLKESELEGLKALGRAFRSEINRSDSRPDYEISRGIARVAAAGTAAGCQRKEAPLIAWVGLQQDVVGVRRVAVRCCTSSPEKGARIISTLDLSPADIYRQWKHCWKGVNPSLPQMQKTPLYGHGEEVTNPVAATWRPPGSCKYDVVLSFHYIYNFVGMKLPSPFSLSLPLKEGQTERERTPESVLLCFAFHSPSTTVSSFRDLGIRLELEERNKAE</sequence>
<dbReference type="Proteomes" id="UP001642487">
    <property type="component" value="Chromosome 5"/>
</dbReference>
<accession>A0ABP0YMR3</accession>
<dbReference type="EMBL" id="OZ021739">
    <property type="protein sequence ID" value="CAK9321810.1"/>
    <property type="molecule type" value="Genomic_DNA"/>
</dbReference>
<gene>
    <name evidence="1" type="ORF">CITCOLO1_LOCUS13903</name>
</gene>
<evidence type="ECO:0000313" key="1">
    <source>
        <dbReference type="EMBL" id="CAK9321810.1"/>
    </source>
</evidence>
<proteinExistence type="predicted"/>
<evidence type="ECO:0000313" key="2">
    <source>
        <dbReference type="Proteomes" id="UP001642487"/>
    </source>
</evidence>